<dbReference type="Gene3D" id="3.60.20.40">
    <property type="match status" value="1"/>
</dbReference>
<organism evidence="7 8">
    <name type="scientific">Salisediminibacterium beveridgei</name>
    <dbReference type="NCBI Taxonomy" id="632773"/>
    <lineage>
        <taxon>Bacteria</taxon>
        <taxon>Bacillati</taxon>
        <taxon>Bacillota</taxon>
        <taxon>Bacilli</taxon>
        <taxon>Bacillales</taxon>
        <taxon>Bacillaceae</taxon>
        <taxon>Salisediminibacterium</taxon>
    </lineage>
</organism>
<dbReference type="RefSeq" id="WP_069363779.1">
    <property type="nucleotide sequence ID" value="NZ_CP012502.1"/>
</dbReference>
<evidence type="ECO:0000313" key="8">
    <source>
        <dbReference type="Proteomes" id="UP000094463"/>
    </source>
</evidence>
<feature type="region of interest" description="Disordered" evidence="5">
    <location>
        <begin position="825"/>
        <end position="852"/>
    </location>
</feature>
<evidence type="ECO:0000313" key="7">
    <source>
        <dbReference type="EMBL" id="AOM81624.1"/>
    </source>
</evidence>
<feature type="compositionally biased region" description="Acidic residues" evidence="5">
    <location>
        <begin position="600"/>
        <end position="610"/>
    </location>
</feature>
<keyword evidence="6" id="KW-0472">Membrane</keyword>
<dbReference type="GO" id="GO:0016787">
    <property type="term" value="F:hydrolase activity"/>
    <property type="evidence" value="ECO:0007669"/>
    <property type="project" value="UniProtKB-KW"/>
</dbReference>
<evidence type="ECO:0000256" key="3">
    <source>
        <dbReference type="ARBA" id="ARBA00022801"/>
    </source>
</evidence>
<name>A0A1D7QRJ4_9BACI</name>
<dbReference type="InterPro" id="IPR029055">
    <property type="entry name" value="Ntn_hydrolases_N"/>
</dbReference>
<dbReference type="Pfam" id="PF01019">
    <property type="entry name" value="G_glu_transpept"/>
    <property type="match status" value="3"/>
</dbReference>
<proteinExistence type="inferred from homology"/>
<dbReference type="AlphaFoldDB" id="A0A1D7QRJ4"/>
<reference evidence="7 8" key="1">
    <citation type="submission" date="2015-08" db="EMBL/GenBank/DDBJ databases">
        <title>The complete genome sequence of Bacillus beveridgei MLTeJB.</title>
        <authorList>
            <person name="Hanson T.E."/>
            <person name="Mesa C."/>
            <person name="Basesman S.M."/>
            <person name="Oremland R.S."/>
        </authorList>
    </citation>
    <scope>NUCLEOTIDE SEQUENCE [LARGE SCALE GENOMIC DNA]</scope>
    <source>
        <strain evidence="7 8">MLTeJB</strain>
    </source>
</reference>
<feature type="transmembrane region" description="Helical" evidence="6">
    <location>
        <begin position="7"/>
        <end position="29"/>
    </location>
</feature>
<evidence type="ECO:0000256" key="6">
    <source>
        <dbReference type="SAM" id="Phobius"/>
    </source>
</evidence>
<keyword evidence="7" id="KW-0012">Acyltransferase</keyword>
<feature type="compositionally biased region" description="Acidic residues" evidence="5">
    <location>
        <begin position="232"/>
        <end position="248"/>
    </location>
</feature>
<evidence type="ECO:0000256" key="5">
    <source>
        <dbReference type="SAM" id="MobiDB-lite"/>
    </source>
</evidence>
<sequence>MGNTSKIIRYLTNVIGIPLVIIWIVLAYFEIQPQQEGAGEVQETSFEESGATGVYAVSAAHPKAVSVGKEILADGGNAYDAAIAISFALGVVEPYGSGIGGGGAMIAYDPTEPEGEEINYIDYREVAPKSLITPSMVADTLGFVTESGEVPTPEEWEDIKVQVTEGFNQQAEDEGMNNTQTGTASEEAHPYQHVIDYLLEQPELVVGNETLMEAVAIAGEVEEFIGTPTPSWDEETGEWVTDEPEGEWGTETRESVEEEAVVEEDTDQFSDLSEAEQELITALDTLEVTPAQWGNHYYMEDFGIPGFLKGMAHLYENYATYDMETLLRPSVNLARPGEDFDTPEDIDTNTVLADQYLQDRFNFAQERLSPSEIPHFYPNNTRITLGEELIQDELAQTLEDIIEMGDFDRFFMEELAPAMVEAYPLLTMEDFQDYNIITDQEVSTGTFDKYDIYSAPEPLAGPVLIQALQLADYMETGQHAVREFKFASPIKQAESGTAVELEEDPRAGDVGEDSEGNGEETRTTEEIISDIESYLDYMEKVIGINFVTYQDRLTNIGDPNTSERARERGGEHLTSGEKLIELYEAWNTELEEREERREFDDPDGPDEQESGTEVFHENPDNEGLFASADSFFDARSEIDQHVNTSHFVIIDREGRMITSTHTLSNFFGSGEFFKGFFLNDQLSNFSETVGSINEPYPERRPRSFMTPTLFIEHDEDGNVAEMIGIGSPGGARIPMMITQVMLHHRQYGMDFEESIRQMPRFQYSYNSSNERYEMRLEPVFQAHGDNVYNRMVTELEARGHNPGIERLGMYFGAVQALRMNPLEGDFSGFADPRRGGTTDSGSADPEEEGDAE</sequence>
<gene>
    <name evidence="7" type="primary">capD-1</name>
    <name evidence="7" type="ORF">BBEV_0229</name>
</gene>
<protein>
    <submittedName>
        <fullName evidence="7">Gamma-glutamyltranspeptidase PgsD/CapD</fullName>
        <ecNumber evidence="7">2.3.2.2</ecNumber>
    </submittedName>
</protein>
<keyword evidence="6" id="KW-1133">Transmembrane helix</keyword>
<dbReference type="SUPFAM" id="SSF56235">
    <property type="entry name" value="N-terminal nucleophile aminohydrolases (Ntn hydrolases)"/>
    <property type="match status" value="2"/>
</dbReference>
<feature type="region of interest" description="Disordered" evidence="5">
    <location>
        <begin position="495"/>
        <end position="523"/>
    </location>
</feature>
<dbReference type="Proteomes" id="UP000094463">
    <property type="component" value="Chromosome"/>
</dbReference>
<keyword evidence="3" id="KW-0378">Hydrolase</keyword>
<feature type="region of interest" description="Disordered" evidence="5">
    <location>
        <begin position="226"/>
        <end position="249"/>
    </location>
</feature>
<dbReference type="STRING" id="632773.BBEV_0229"/>
<feature type="region of interest" description="Disordered" evidence="5">
    <location>
        <begin position="591"/>
        <end position="620"/>
    </location>
</feature>
<dbReference type="EMBL" id="CP012502">
    <property type="protein sequence ID" value="AOM81624.1"/>
    <property type="molecule type" value="Genomic_DNA"/>
</dbReference>
<comment type="similarity">
    <text evidence="1">Belongs to the gamma-glutamyltransferase family.</text>
</comment>
<evidence type="ECO:0000256" key="1">
    <source>
        <dbReference type="ARBA" id="ARBA00009381"/>
    </source>
</evidence>
<keyword evidence="4" id="KW-0865">Zymogen</keyword>
<evidence type="ECO:0000256" key="4">
    <source>
        <dbReference type="ARBA" id="ARBA00023145"/>
    </source>
</evidence>
<dbReference type="PANTHER" id="PTHR43199">
    <property type="entry name" value="GLUTATHIONE HYDROLASE"/>
    <property type="match status" value="1"/>
</dbReference>
<dbReference type="InterPro" id="IPR051792">
    <property type="entry name" value="GGT_bact"/>
</dbReference>
<dbReference type="OrthoDB" id="9781342at2"/>
<keyword evidence="8" id="KW-1185">Reference proteome</keyword>
<dbReference type="EC" id="2.3.2.2" evidence="7"/>
<evidence type="ECO:0000256" key="2">
    <source>
        <dbReference type="ARBA" id="ARBA00022679"/>
    </source>
</evidence>
<dbReference type="PANTHER" id="PTHR43199:SF1">
    <property type="entry name" value="GLUTATHIONE HYDROLASE PROENZYME"/>
    <property type="match status" value="1"/>
</dbReference>
<dbReference type="KEGG" id="bbev:BBEV_0229"/>
<accession>A0A1D7QRJ4</accession>
<dbReference type="InterPro" id="IPR043137">
    <property type="entry name" value="GGT_ssub_C"/>
</dbReference>
<dbReference type="GO" id="GO:0103068">
    <property type="term" value="F:leukotriene C4 gamma-glutamyl transferase activity"/>
    <property type="evidence" value="ECO:0007669"/>
    <property type="project" value="UniProtKB-EC"/>
</dbReference>
<keyword evidence="6" id="KW-0812">Transmembrane</keyword>
<keyword evidence="2 7" id="KW-0808">Transferase</keyword>